<accession>A0A8T3YQ08</accession>
<sequence length="94" mass="10454">MGKDETYKGLLAYIVGALIEDGKKAKTEYGLAKGGKDKLFQGGRALAYYEVLSTVKNRIEAFGIRPSEVDFGMDPGKLLDWKTKTGPRKKQIQR</sequence>
<dbReference type="AlphaFoldDB" id="A0A8T3YQ08"/>
<evidence type="ECO:0000313" key="2">
    <source>
        <dbReference type="Proteomes" id="UP000732298"/>
    </source>
</evidence>
<evidence type="ECO:0000313" key="1">
    <source>
        <dbReference type="EMBL" id="MBI4210249.1"/>
    </source>
</evidence>
<reference evidence="1" key="1">
    <citation type="submission" date="2020-07" db="EMBL/GenBank/DDBJ databases">
        <title>Huge and variable diversity of episymbiotic CPR bacteria and DPANN archaea in groundwater ecosystems.</title>
        <authorList>
            <person name="He C.Y."/>
            <person name="Keren R."/>
            <person name="Whittaker M."/>
            <person name="Farag I.F."/>
            <person name="Doudna J."/>
            <person name="Cate J.H.D."/>
            <person name="Banfield J.F."/>
        </authorList>
    </citation>
    <scope>NUCLEOTIDE SEQUENCE</scope>
    <source>
        <strain evidence="1">NC_groundwater_1296_Ag_S-0.2um_52_80</strain>
    </source>
</reference>
<protein>
    <submittedName>
        <fullName evidence="1">Uncharacterized protein</fullName>
    </submittedName>
</protein>
<dbReference type="Proteomes" id="UP000732298">
    <property type="component" value="Unassembled WGS sequence"/>
</dbReference>
<dbReference type="EMBL" id="JACQPB010000025">
    <property type="protein sequence ID" value="MBI4210249.1"/>
    <property type="molecule type" value="Genomic_DNA"/>
</dbReference>
<proteinExistence type="predicted"/>
<gene>
    <name evidence="1" type="ORF">HY544_01950</name>
</gene>
<comment type="caution">
    <text evidence="1">The sequence shown here is derived from an EMBL/GenBank/DDBJ whole genome shotgun (WGS) entry which is preliminary data.</text>
</comment>
<name>A0A8T3YQ08_9ARCH</name>
<organism evidence="1 2">
    <name type="scientific">Candidatus Iainarchaeum sp</name>
    <dbReference type="NCBI Taxonomy" id="3101447"/>
    <lineage>
        <taxon>Archaea</taxon>
        <taxon>Candidatus Iainarchaeota</taxon>
        <taxon>Candidatus Iainarchaeia</taxon>
        <taxon>Candidatus Iainarchaeales</taxon>
        <taxon>Candidatus Iainarchaeaceae</taxon>
        <taxon>Candidatus Iainarchaeum</taxon>
    </lineage>
</organism>